<evidence type="ECO:0000313" key="2">
    <source>
        <dbReference type="Proteomes" id="UP000018348"/>
    </source>
</evidence>
<accession>T2I9K3</accession>
<dbReference type="EMBL" id="CAQK01000147">
    <property type="protein sequence ID" value="CCQ49497.1"/>
    <property type="molecule type" value="Genomic_DNA"/>
</dbReference>
<comment type="caution">
    <text evidence="1">The sequence shown here is derived from an EMBL/GenBank/DDBJ whole genome shotgun (WGS) entry which is preliminary data.</text>
</comment>
<dbReference type="RefSeq" id="WP_021829473.1">
    <property type="nucleotide sequence ID" value="NZ_CAQK01000147.1"/>
</dbReference>
<sequence length="110" mass="12544">MALELHNFIWEEERLVQVETQPHHIAGVLAEVRQIIEESELNLEDLYSAYYECEEDATTTFYEAESAEAGSPGIWTYMVYDCAAGEETVVTNLDINTLKPALQLQKLVNF</sequence>
<name>T2I9K3_CROWT</name>
<protein>
    <submittedName>
        <fullName evidence="1">Uncharacterized protein</fullName>
    </submittedName>
</protein>
<dbReference type="Proteomes" id="UP000018348">
    <property type="component" value="Unassembled WGS sequence"/>
</dbReference>
<organism evidence="1 2">
    <name type="scientific">Crocosphaera watsonii WH 8502</name>
    <dbReference type="NCBI Taxonomy" id="423474"/>
    <lineage>
        <taxon>Bacteria</taxon>
        <taxon>Bacillati</taxon>
        <taxon>Cyanobacteriota</taxon>
        <taxon>Cyanophyceae</taxon>
        <taxon>Oscillatoriophycideae</taxon>
        <taxon>Chroococcales</taxon>
        <taxon>Aphanothecaceae</taxon>
        <taxon>Crocosphaera</taxon>
    </lineage>
</organism>
<reference evidence="1 2" key="1">
    <citation type="submission" date="2013-01" db="EMBL/GenBank/DDBJ databases">
        <authorList>
            <person name="Bench S."/>
        </authorList>
    </citation>
    <scope>NUCLEOTIDE SEQUENCE [LARGE SCALE GENOMIC DNA]</scope>
    <source>
        <strain evidence="1 2">WH 8502</strain>
    </source>
</reference>
<dbReference type="AlphaFoldDB" id="T2I9K3"/>
<gene>
    <name evidence="1" type="ORF">CWATWH8502_4921</name>
</gene>
<proteinExistence type="predicted"/>
<evidence type="ECO:0000313" key="1">
    <source>
        <dbReference type="EMBL" id="CCQ49497.1"/>
    </source>
</evidence>
<reference evidence="1 2" key="2">
    <citation type="submission" date="2013-09" db="EMBL/GenBank/DDBJ databases">
        <title>Whole genome comparison of six Crocosphaera watsonii strains with differing phenotypes.</title>
        <authorList>
            <person name="Bench S.R."/>
            <person name="Heller P."/>
            <person name="Frank I."/>
            <person name="Arciniega M."/>
            <person name="Shilova I.N."/>
            <person name="Zehr J.P."/>
        </authorList>
    </citation>
    <scope>NUCLEOTIDE SEQUENCE [LARGE SCALE GENOMIC DNA]</scope>
    <source>
        <strain evidence="1 2">WH 8502</strain>
    </source>
</reference>